<accession>A0A4V4HPR4</accession>
<dbReference type="OrthoDB" id="9806257at2"/>
<protein>
    <submittedName>
        <fullName evidence="3">FAD-dependent oxidoreductase</fullName>
    </submittedName>
</protein>
<keyword evidence="1" id="KW-0560">Oxidoreductase</keyword>
<evidence type="ECO:0000259" key="2">
    <source>
        <dbReference type="Pfam" id="PF01266"/>
    </source>
</evidence>
<dbReference type="InterPro" id="IPR006076">
    <property type="entry name" value="FAD-dep_OxRdtase"/>
</dbReference>
<dbReference type="GO" id="GO:0016491">
    <property type="term" value="F:oxidoreductase activity"/>
    <property type="evidence" value="ECO:0007669"/>
    <property type="project" value="UniProtKB-KW"/>
</dbReference>
<dbReference type="Gene3D" id="3.50.50.60">
    <property type="entry name" value="FAD/NAD(P)-binding domain"/>
    <property type="match status" value="1"/>
</dbReference>
<dbReference type="PANTHER" id="PTHR13847:SF287">
    <property type="entry name" value="FAD-DEPENDENT OXIDOREDUCTASE DOMAIN-CONTAINING PROTEIN 1"/>
    <property type="match status" value="1"/>
</dbReference>
<dbReference type="EMBL" id="STGX01000003">
    <property type="protein sequence ID" value="THV30816.1"/>
    <property type="molecule type" value="Genomic_DNA"/>
</dbReference>
<dbReference type="AlphaFoldDB" id="A0A4V4HPR4"/>
<dbReference type="InterPro" id="IPR036188">
    <property type="entry name" value="FAD/NAD-bd_sf"/>
</dbReference>
<feature type="domain" description="FAD dependent oxidoreductase" evidence="2">
    <location>
        <begin position="4"/>
        <end position="364"/>
    </location>
</feature>
<dbReference type="GO" id="GO:0005737">
    <property type="term" value="C:cytoplasm"/>
    <property type="evidence" value="ECO:0007669"/>
    <property type="project" value="TreeGrafter"/>
</dbReference>
<reference evidence="3 4" key="1">
    <citation type="journal article" date="2018" name="Int. J. Syst. Evol. Microbiol.">
        <title>Glycomyces paridis sp. nov., isolated from the medicinal plant Paris polyphylla.</title>
        <authorList>
            <person name="Fang X.M."/>
            <person name="Bai J.L."/>
            <person name="Su J."/>
            <person name="Zhao L.L."/>
            <person name="Liu H.Y."/>
            <person name="Ma B.P."/>
            <person name="Zhang Y.Q."/>
            <person name="Yu L.Y."/>
        </authorList>
    </citation>
    <scope>NUCLEOTIDE SEQUENCE [LARGE SCALE GENOMIC DNA]</scope>
    <source>
        <strain evidence="3 4">CPCC 204357</strain>
    </source>
</reference>
<dbReference type="SUPFAM" id="SSF51905">
    <property type="entry name" value="FAD/NAD(P)-binding domain"/>
    <property type="match status" value="1"/>
</dbReference>
<dbReference type="RefSeq" id="WP_136528682.1">
    <property type="nucleotide sequence ID" value="NZ_STGX01000003.1"/>
</dbReference>
<name>A0A4V4HPR4_9ACTN</name>
<dbReference type="Pfam" id="PF01266">
    <property type="entry name" value="DAO"/>
    <property type="match status" value="1"/>
</dbReference>
<evidence type="ECO:0000313" key="3">
    <source>
        <dbReference type="EMBL" id="THV30816.1"/>
    </source>
</evidence>
<comment type="caution">
    <text evidence="3">The sequence shown here is derived from an EMBL/GenBank/DDBJ whole genome shotgun (WGS) entry which is preliminary data.</text>
</comment>
<organism evidence="3 4">
    <name type="scientific">Glycomyces paridis</name>
    <dbReference type="NCBI Taxonomy" id="2126555"/>
    <lineage>
        <taxon>Bacteria</taxon>
        <taxon>Bacillati</taxon>
        <taxon>Actinomycetota</taxon>
        <taxon>Actinomycetes</taxon>
        <taxon>Glycomycetales</taxon>
        <taxon>Glycomycetaceae</taxon>
        <taxon>Glycomyces</taxon>
    </lineage>
</organism>
<keyword evidence="4" id="KW-1185">Reference proteome</keyword>
<dbReference type="Proteomes" id="UP000305792">
    <property type="component" value="Unassembled WGS sequence"/>
</dbReference>
<dbReference type="SUPFAM" id="SSF54373">
    <property type="entry name" value="FAD-linked reductases, C-terminal domain"/>
    <property type="match status" value="1"/>
</dbReference>
<evidence type="ECO:0000313" key="4">
    <source>
        <dbReference type="Proteomes" id="UP000305792"/>
    </source>
</evidence>
<dbReference type="PANTHER" id="PTHR13847">
    <property type="entry name" value="SARCOSINE DEHYDROGENASE-RELATED"/>
    <property type="match status" value="1"/>
</dbReference>
<evidence type="ECO:0000256" key="1">
    <source>
        <dbReference type="ARBA" id="ARBA00023002"/>
    </source>
</evidence>
<proteinExistence type="predicted"/>
<dbReference type="Gene3D" id="3.30.9.10">
    <property type="entry name" value="D-Amino Acid Oxidase, subunit A, domain 2"/>
    <property type="match status" value="1"/>
</dbReference>
<gene>
    <name evidence="3" type="ORF">E9998_05415</name>
</gene>
<sequence length="394" mass="40144">MNADVVVIGAGIVGAACARALARAGLSVVVLERGAAAGATSARGEGNLLVSDKAPGPELDLALHASADWPRLAAELADELGAAFPSVEYQRKGGVVVALTEAGAEPLRAFANGQAAAGVAVEHLDAAAALAFEPDLNPALTAAVHYPQDAQLQPVVAAEALLASARLAGATVLTGTEALGAVRDRAGRLVGVRTRAGDIGAGAVLVAAGPWSGDAAAALGADVPVRPRRGMVLVTARMAQRVRHKVYDGDYFGATQSAAADLQTSSVVESTPGRTVLIGSSREQIGFDDRLRVEVLAQIARRAVRLFPFLADTPVIRAYGGFRPYMPDHLPVVGPDHRHPGLWHATGHEGAGIGLAGVTASLLCAQLTGTEPPLDPAPFQLARPSLAAHLGGTP</sequence>